<dbReference type="InterPro" id="IPR007344">
    <property type="entry name" value="GrpB/CoaE"/>
</dbReference>
<dbReference type="Pfam" id="PF04229">
    <property type="entry name" value="GrpB"/>
    <property type="match status" value="1"/>
</dbReference>
<protein>
    <recommendedName>
        <fullName evidence="4">GrpB family protein</fullName>
    </recommendedName>
</protein>
<sequence length="109" mass="12891">MANAIAAKLAPHQWCYVPTYLDRRLDRRFFVKVVDGRRTAHLHLLTNDSARWHQQLAFRDALRIDPDLVRTYADLKIQLAKHHRHDREAYTAGKQLFINEVLTRHAHDN</sequence>
<dbReference type="AlphaFoldDB" id="A0A829QLQ0"/>
<reference evidence="2 3" key="1">
    <citation type="submission" date="2013-12" db="EMBL/GenBank/DDBJ databases">
        <authorList>
            <person name="Zelazny A."/>
            <person name="Olivier K."/>
            <person name="Holland S."/>
            <person name="Lenaerts A."/>
            <person name="Ordway D."/>
            <person name="DeGroote M.A."/>
            <person name="Parker T."/>
            <person name="Sizemore C."/>
            <person name="Tallon L.J."/>
            <person name="Sadzewicz L.K."/>
            <person name="Sengamalay N."/>
            <person name="Fraser C.M."/>
            <person name="Hine E."/>
            <person name="Shefchek K.A."/>
            <person name="Das S.P."/>
            <person name="Tettelin H."/>
        </authorList>
    </citation>
    <scope>NUCLEOTIDE SEQUENCE [LARGE SCALE GENOMIC DNA]</scope>
    <source>
        <strain evidence="2 3">1948</strain>
    </source>
</reference>
<name>A0A829QLQ0_9MYCO</name>
<evidence type="ECO:0008006" key="4">
    <source>
        <dbReference type="Google" id="ProtNLM"/>
    </source>
</evidence>
<dbReference type="Proteomes" id="UP000021210">
    <property type="component" value="Unassembled WGS sequence"/>
</dbReference>
<accession>A0A829QLQ0</accession>
<dbReference type="Gene3D" id="3.30.460.10">
    <property type="entry name" value="Beta Polymerase, domain 2"/>
    <property type="match status" value="1"/>
</dbReference>
<keyword evidence="1" id="KW-0173">Coenzyme A biosynthesis</keyword>
<evidence type="ECO:0000256" key="1">
    <source>
        <dbReference type="ARBA" id="ARBA00022993"/>
    </source>
</evidence>
<dbReference type="PANTHER" id="PTHR34822:SF1">
    <property type="entry name" value="GRPB FAMILY PROTEIN"/>
    <property type="match status" value="1"/>
</dbReference>
<comment type="caution">
    <text evidence="2">The sequence shown here is derived from an EMBL/GenBank/DDBJ whole genome shotgun (WGS) entry which is preliminary data.</text>
</comment>
<organism evidence="2 3">
    <name type="scientific">Mycobacteroides abscessus 1948</name>
    <dbReference type="NCBI Taxonomy" id="1299323"/>
    <lineage>
        <taxon>Bacteria</taxon>
        <taxon>Bacillati</taxon>
        <taxon>Actinomycetota</taxon>
        <taxon>Actinomycetes</taxon>
        <taxon>Mycobacteriales</taxon>
        <taxon>Mycobacteriaceae</taxon>
        <taxon>Mycobacteroides</taxon>
        <taxon>Mycobacteroides abscessus</taxon>
    </lineage>
</organism>
<evidence type="ECO:0000313" key="2">
    <source>
        <dbReference type="EMBL" id="EUA63618.1"/>
    </source>
</evidence>
<dbReference type="GO" id="GO:0015937">
    <property type="term" value="P:coenzyme A biosynthetic process"/>
    <property type="evidence" value="ECO:0007669"/>
    <property type="project" value="UniProtKB-KW"/>
</dbReference>
<dbReference type="EMBL" id="JAOH01000002">
    <property type="protein sequence ID" value="EUA63618.1"/>
    <property type="molecule type" value="Genomic_DNA"/>
</dbReference>
<dbReference type="SUPFAM" id="SSF81301">
    <property type="entry name" value="Nucleotidyltransferase"/>
    <property type="match status" value="1"/>
</dbReference>
<proteinExistence type="predicted"/>
<dbReference type="InterPro" id="IPR043519">
    <property type="entry name" value="NT_sf"/>
</dbReference>
<dbReference type="PANTHER" id="PTHR34822">
    <property type="entry name" value="GRPB DOMAIN PROTEIN (AFU_ORTHOLOGUE AFUA_1G01530)"/>
    <property type="match status" value="1"/>
</dbReference>
<gene>
    <name evidence="2" type="ORF">I542_3775</name>
</gene>
<evidence type="ECO:0000313" key="3">
    <source>
        <dbReference type="Proteomes" id="UP000021210"/>
    </source>
</evidence>